<evidence type="ECO:0000313" key="2">
    <source>
        <dbReference type="Proteomes" id="UP000178735"/>
    </source>
</evidence>
<gene>
    <name evidence="1" type="ORF">A2008_13520</name>
</gene>
<dbReference type="Gene3D" id="3.40.50.10610">
    <property type="entry name" value="ABC-type transport auxiliary lipoprotein component"/>
    <property type="match status" value="1"/>
</dbReference>
<protein>
    <submittedName>
        <fullName evidence="1">Uncharacterized protein</fullName>
    </submittedName>
</protein>
<dbReference type="AlphaFoldDB" id="A0A1F7WZG2"/>
<dbReference type="EMBL" id="MGFH01000044">
    <property type="protein sequence ID" value="OGM07435.1"/>
    <property type="molecule type" value="Genomic_DNA"/>
</dbReference>
<name>A0A1F7WZG2_9BACT</name>
<proteinExistence type="predicted"/>
<dbReference type="Proteomes" id="UP000178735">
    <property type="component" value="Unassembled WGS sequence"/>
</dbReference>
<reference evidence="1 2" key="1">
    <citation type="journal article" date="2016" name="Nat. Commun.">
        <title>Thousands of microbial genomes shed light on interconnected biogeochemical processes in an aquifer system.</title>
        <authorList>
            <person name="Anantharaman K."/>
            <person name="Brown C.T."/>
            <person name="Hug L.A."/>
            <person name="Sharon I."/>
            <person name="Castelle C.J."/>
            <person name="Probst A.J."/>
            <person name="Thomas B.C."/>
            <person name="Singh A."/>
            <person name="Wilkins M.J."/>
            <person name="Karaoz U."/>
            <person name="Brodie E.L."/>
            <person name="Williams K.H."/>
            <person name="Hubbard S.S."/>
            <person name="Banfield J.F."/>
        </authorList>
    </citation>
    <scope>NUCLEOTIDE SEQUENCE [LARGE SCALE GENOMIC DNA]</scope>
</reference>
<sequence>MLKLLSLLLKCTLILSVLSLFSGSEISIALIIAQAVAVLSIDSFHRADDAGTLVVENIRRHIGLRKYGERASQISMLVFTLAAGSLLFFVLPSFSSDSIVIPDITGIRPFSAEANYMSLEGYIASYCLAHGRAISRGEARMMVKQALKSRRTVITEAPCSATATVEDDGCRKTYHGQAHRVKVSSCGHLHRTDGCSDCGIVRADHVKVDSCGHVRRADGCSACDKLRTDCVKTSCASGCSCSSCMSNLTVERYDNLVKNYRKSSANTISSRPGRLTYGRGRVAVLPFTNRSGRDEASSRVFNAVVDEFRHKGYSVVDPSRAVNLVSSPEGLSESELARIAQCLDADMVVCGEILRYSRYKKARLAGILLGGIVSGVHSYGDVELTTKVFKASECAVIYDNIISEHRKNQNFALFSGTGSIMNYTLAKAVENLYKKF</sequence>
<comment type="caution">
    <text evidence="1">The sequence shown here is derived from an EMBL/GenBank/DDBJ whole genome shotgun (WGS) entry which is preliminary data.</text>
</comment>
<evidence type="ECO:0000313" key="1">
    <source>
        <dbReference type="EMBL" id="OGM07435.1"/>
    </source>
</evidence>
<accession>A0A1F7WZG2</accession>
<organism evidence="1 2">
    <name type="scientific">Candidatus Wallbacteria bacterium GWC2_49_35</name>
    <dbReference type="NCBI Taxonomy" id="1817813"/>
    <lineage>
        <taxon>Bacteria</taxon>
        <taxon>Candidatus Walliibacteriota</taxon>
    </lineage>
</organism>